<protein>
    <recommendedName>
        <fullName evidence="6">Probable DNA-directed RNA polymerase subunit delta</fullName>
    </recommendedName>
    <alternativeName>
        <fullName evidence="6">RNAP delta factor</fullName>
    </alternativeName>
</protein>
<organism evidence="9 10">
    <name type="scientific">Bacillus kandeliae</name>
    <dbReference type="NCBI Taxonomy" id="3129297"/>
    <lineage>
        <taxon>Bacteria</taxon>
        <taxon>Bacillati</taxon>
        <taxon>Bacillota</taxon>
        <taxon>Bacilli</taxon>
        <taxon>Bacillales</taxon>
        <taxon>Bacillaceae</taxon>
        <taxon>Bacillus</taxon>
    </lineage>
</organism>
<evidence type="ECO:0000313" key="9">
    <source>
        <dbReference type="EMBL" id="WXB92972.1"/>
    </source>
</evidence>
<proteinExistence type="inferred from homology"/>
<dbReference type="Gene3D" id="1.10.10.1250">
    <property type="entry name" value="RNA polymerase, subunit delta, N-terminal domain"/>
    <property type="match status" value="1"/>
</dbReference>
<dbReference type="PROSITE" id="PS51913">
    <property type="entry name" value="HTH_HARE"/>
    <property type="match status" value="1"/>
</dbReference>
<gene>
    <name evidence="6 9" type="primary">rpoE</name>
    <name evidence="9" type="ORF">WDJ61_17380</name>
</gene>
<dbReference type="HAMAP" id="MF_00357">
    <property type="entry name" value="RNApol_bact_RpoE"/>
    <property type="match status" value="1"/>
</dbReference>
<keyword evidence="3 6" id="KW-0808">Transferase</keyword>
<evidence type="ECO:0000256" key="6">
    <source>
        <dbReference type="HAMAP-Rule" id="MF_00357"/>
    </source>
</evidence>
<sequence length="184" mass="22036">MNLKQLSKEERREMSFIEVAFIILEESKQPITFQEILNQIQQCLELSDEELRQRMVQFYTDLNFDGRFITLGENRWGLRAWYPVDQLEEEVAPAVKTRKKKTKKAAKEENFDEDEDIEDLDEADEELEFDEDDIDDLEDEDEIEDLNDLNDLDDDEDDEEEDFEDELVAEDEYDLDDDEDDDRK</sequence>
<feature type="domain" description="HTH HARE-type" evidence="8">
    <location>
        <begin position="14"/>
        <end position="81"/>
    </location>
</feature>
<accession>A0ABZ2N5S7</accession>
<evidence type="ECO:0000256" key="7">
    <source>
        <dbReference type="SAM" id="MobiDB-lite"/>
    </source>
</evidence>
<dbReference type="Proteomes" id="UP001387364">
    <property type="component" value="Chromosome"/>
</dbReference>
<keyword evidence="2 6" id="KW-0240">DNA-directed RNA polymerase</keyword>
<evidence type="ECO:0000256" key="4">
    <source>
        <dbReference type="ARBA" id="ARBA00022695"/>
    </source>
</evidence>
<evidence type="ECO:0000256" key="5">
    <source>
        <dbReference type="ARBA" id="ARBA00023163"/>
    </source>
</evidence>
<dbReference type="Pfam" id="PF05066">
    <property type="entry name" value="HARE-HTH"/>
    <property type="match status" value="1"/>
</dbReference>
<dbReference type="InterPro" id="IPR007759">
    <property type="entry name" value="Asxl_HARE-HTH"/>
</dbReference>
<dbReference type="InterPro" id="IPR038087">
    <property type="entry name" value="RNAP_delta_N_dom_sf"/>
</dbReference>
<evidence type="ECO:0000259" key="8">
    <source>
        <dbReference type="PROSITE" id="PS51913"/>
    </source>
</evidence>
<reference evidence="9 10" key="1">
    <citation type="submission" date="2024-02" db="EMBL/GenBank/DDBJ databases">
        <title>Seven novel Bacillus-like species.</title>
        <authorList>
            <person name="Liu G."/>
        </authorList>
    </citation>
    <scope>NUCLEOTIDE SEQUENCE [LARGE SCALE GENOMIC DNA]</scope>
    <source>
        <strain evidence="9 10">FJAT-52991</strain>
    </source>
</reference>
<evidence type="ECO:0000256" key="1">
    <source>
        <dbReference type="ARBA" id="ARBA00009828"/>
    </source>
</evidence>
<dbReference type="GO" id="GO:0003899">
    <property type="term" value="F:DNA-directed RNA polymerase activity"/>
    <property type="evidence" value="ECO:0007669"/>
    <property type="project" value="UniProtKB-EC"/>
</dbReference>
<keyword evidence="10" id="KW-1185">Reference proteome</keyword>
<dbReference type="NCBIfam" id="TIGR04567">
    <property type="entry name" value="RNAP_delt_lowGC"/>
    <property type="match status" value="1"/>
</dbReference>
<keyword evidence="5 6" id="KW-0804">Transcription</keyword>
<dbReference type="EMBL" id="CP147404">
    <property type="protein sequence ID" value="WXB92972.1"/>
    <property type="molecule type" value="Genomic_DNA"/>
</dbReference>
<feature type="region of interest" description="Disordered" evidence="7">
    <location>
        <begin position="95"/>
        <end position="184"/>
    </location>
</feature>
<feature type="compositionally biased region" description="Acidic residues" evidence="7">
    <location>
        <begin position="110"/>
        <end position="184"/>
    </location>
</feature>
<name>A0ABZ2N5S7_9BACI</name>
<evidence type="ECO:0000313" key="10">
    <source>
        <dbReference type="Proteomes" id="UP001387364"/>
    </source>
</evidence>
<keyword evidence="4 6" id="KW-0548">Nucleotidyltransferase</keyword>
<comment type="function">
    <text evidence="6">Participates in both the initiation and recycling phases of transcription. In the presence of the delta subunit, RNAP displays an increased specificity of transcription, a decreased affinity for nucleic acids, and an increased efficiency of RNA synthesis because of enhanced recycling.</text>
</comment>
<comment type="similarity">
    <text evidence="1 6">Belongs to the RpoE family.</text>
</comment>
<evidence type="ECO:0000256" key="3">
    <source>
        <dbReference type="ARBA" id="ARBA00022679"/>
    </source>
</evidence>
<dbReference type="GO" id="GO:0000428">
    <property type="term" value="C:DNA-directed RNA polymerase complex"/>
    <property type="evidence" value="ECO:0007669"/>
    <property type="project" value="UniProtKB-KW"/>
</dbReference>
<dbReference type="InterPro" id="IPR029757">
    <property type="entry name" value="RpoE"/>
</dbReference>
<evidence type="ECO:0000256" key="2">
    <source>
        <dbReference type="ARBA" id="ARBA00022478"/>
    </source>
</evidence>
<comment type="subunit">
    <text evidence="6">RNAP is composed of a core of 2 alpha, a beta and a beta' subunits. The core is associated with a delta subunit and one of several sigma factors.</text>
</comment>
<dbReference type="RefSeq" id="WP_338752036.1">
    <property type="nucleotide sequence ID" value="NZ_CP147404.1"/>
</dbReference>